<proteinExistence type="predicted"/>
<dbReference type="GO" id="GO:0061928">
    <property type="term" value="F:glutathione specific gamma-glutamylcyclotransferase activity"/>
    <property type="evidence" value="ECO:0007669"/>
    <property type="project" value="UniProtKB-EC"/>
</dbReference>
<dbReference type="CDD" id="cd06661">
    <property type="entry name" value="GGCT_like"/>
    <property type="match status" value="1"/>
</dbReference>
<feature type="region of interest" description="Disordered" evidence="3">
    <location>
        <begin position="510"/>
        <end position="531"/>
    </location>
</feature>
<gene>
    <name evidence="4" type="ORF">MYCIT1_LOCUS38452</name>
</gene>
<name>A0AAD2Q7J7_9AGAR</name>
<evidence type="ECO:0000256" key="2">
    <source>
        <dbReference type="ARBA" id="ARBA00023239"/>
    </source>
</evidence>
<organism evidence="4 5">
    <name type="scientific">Mycena citricolor</name>
    <dbReference type="NCBI Taxonomy" id="2018698"/>
    <lineage>
        <taxon>Eukaryota</taxon>
        <taxon>Fungi</taxon>
        <taxon>Dikarya</taxon>
        <taxon>Basidiomycota</taxon>
        <taxon>Agaricomycotina</taxon>
        <taxon>Agaricomycetes</taxon>
        <taxon>Agaricomycetidae</taxon>
        <taxon>Agaricales</taxon>
        <taxon>Marasmiineae</taxon>
        <taxon>Mycenaceae</taxon>
        <taxon>Mycena</taxon>
    </lineage>
</organism>
<dbReference type="Pfam" id="PF04752">
    <property type="entry name" value="ChaC"/>
    <property type="match status" value="1"/>
</dbReference>
<evidence type="ECO:0000313" key="5">
    <source>
        <dbReference type="Proteomes" id="UP001295794"/>
    </source>
</evidence>
<feature type="region of interest" description="Disordered" evidence="3">
    <location>
        <begin position="553"/>
        <end position="584"/>
    </location>
</feature>
<feature type="region of interest" description="Disordered" evidence="3">
    <location>
        <begin position="421"/>
        <end position="469"/>
    </location>
</feature>
<dbReference type="Proteomes" id="UP001295794">
    <property type="component" value="Unassembled WGS sequence"/>
</dbReference>
<keyword evidence="5" id="KW-1185">Reference proteome</keyword>
<evidence type="ECO:0000256" key="1">
    <source>
        <dbReference type="ARBA" id="ARBA00012344"/>
    </source>
</evidence>
<evidence type="ECO:0000313" key="4">
    <source>
        <dbReference type="EMBL" id="CAK5284921.1"/>
    </source>
</evidence>
<evidence type="ECO:0000256" key="3">
    <source>
        <dbReference type="SAM" id="MobiDB-lite"/>
    </source>
</evidence>
<comment type="caution">
    <text evidence="4">The sequence shown here is derived from an EMBL/GenBank/DDBJ whole genome shotgun (WGS) entry which is preliminary data.</text>
</comment>
<dbReference type="GO" id="GO:0006751">
    <property type="term" value="P:glutathione catabolic process"/>
    <property type="evidence" value="ECO:0007669"/>
    <property type="project" value="InterPro"/>
</dbReference>
<accession>A0AAD2Q7J7</accession>
<feature type="compositionally biased region" description="Basic and acidic residues" evidence="3">
    <location>
        <begin position="554"/>
        <end position="564"/>
    </location>
</feature>
<dbReference type="EC" id="4.3.2.7" evidence="1"/>
<dbReference type="PANTHER" id="PTHR12192">
    <property type="entry name" value="CATION TRANSPORT PROTEIN CHAC-RELATED"/>
    <property type="match status" value="1"/>
</dbReference>
<reference evidence="4" key="1">
    <citation type="submission" date="2023-11" db="EMBL/GenBank/DDBJ databases">
        <authorList>
            <person name="De Vega J J."/>
            <person name="De Vega J J."/>
        </authorList>
    </citation>
    <scope>NUCLEOTIDE SEQUENCE</scope>
</reference>
<dbReference type="InterPro" id="IPR013024">
    <property type="entry name" value="GGCT-like"/>
</dbReference>
<dbReference type="EMBL" id="CAVNYO010000481">
    <property type="protein sequence ID" value="CAK5284921.1"/>
    <property type="molecule type" value="Genomic_DNA"/>
</dbReference>
<dbReference type="Gene3D" id="3.10.490.10">
    <property type="entry name" value="Gamma-glutamyl cyclotransferase-like"/>
    <property type="match status" value="1"/>
</dbReference>
<sequence length="795" mass="88696">MDARAISWRCVIGSMQTNVCFGPWQGRERLLAPKKEDGRRKRRTRADQTSLAYGHTTCRDIGVRALPSAGCEITPNAVMRAPESARNESFGYSDGEESPRLRSPESVAARTLPQSGVIRIRHLDHISRKSPKPLRFFPVMASAPFIVFGYGSLIFKPPPHAVSREPGFLKGYVRRFAQESHDHRGTPENPGRVVTLVHKEDWDLFSQADPFPDEDIVWGVAYTIDPEHVDEVRAYLDYREKVRALLESIGGPAPTQPMYVPCRAQFVIMETHVELTADAVGSAEPLSALAERIHVSAGPSGPNKVMGPEYLFNLATAVRELAPESRDSHLFALEVSAPFPMHSTLQPESGHRLWSKTWKLELCHSVILLSERRSNTDDQIIPPVRPLFLIAVAVGTKGQNCFKEGYYHYHYGSHSHSLMAPTRHARPTRSPTMTDCFSPPSPHAPSTKSKNHGPWQTPLTRLGLGKGAKQPMTMTRTNFMNDENKTTEQLGDVAEYIMRRPSAGDTTVLRATKKRTTTKPPTEEREDEDGACVVRQRTDSDATLRGVKITRQSSKKECKDERSTTDCVSFPKSPEVPPQFSSHRIRGNVSGARLLPNGCYELDPEEYTLSIQYHSGPHFEFWDNSDNYLMVTGLALCIRLRDPDKWDHIPLARPTLNVGAILCTSAPIVCAPAHYRSSPASKFAVSYHGTTLNRAPPSEDPATWGIVADSVWNREPGCTSGPRVARLLAFMVPMPTTLFDKCETRVFDVSACVSLNEKSRHIVSSMERITVSHLQRERDMSCKCTTTSTTYTDRG</sequence>
<feature type="region of interest" description="Disordered" evidence="3">
    <location>
        <begin position="84"/>
        <end position="107"/>
    </location>
</feature>
<dbReference type="GO" id="GO:0005737">
    <property type="term" value="C:cytoplasm"/>
    <property type="evidence" value="ECO:0007669"/>
    <property type="project" value="TreeGrafter"/>
</dbReference>
<dbReference type="PANTHER" id="PTHR12192:SF2">
    <property type="entry name" value="GLUTATHIONE-SPECIFIC GAMMA-GLUTAMYLCYCLOTRANSFERASE 2"/>
    <property type="match status" value="1"/>
</dbReference>
<keyword evidence="2" id="KW-0456">Lyase</keyword>
<protein>
    <recommendedName>
        <fullName evidence="1">glutathione-specific gamma-glutamylcyclotransferase</fullName>
        <ecNumber evidence="1">4.3.2.7</ecNumber>
    </recommendedName>
</protein>
<dbReference type="AlphaFoldDB" id="A0AAD2Q7J7"/>
<dbReference type="InterPro" id="IPR006840">
    <property type="entry name" value="ChaC"/>
</dbReference>